<reference evidence="7" key="1">
    <citation type="submission" date="2022-11" db="UniProtKB">
        <authorList>
            <consortium name="WormBaseParasite"/>
        </authorList>
    </citation>
    <scope>IDENTIFICATION</scope>
</reference>
<protein>
    <submittedName>
        <fullName evidence="7">G-protein coupled receptors family 1 profile domain-containing protein</fullName>
    </submittedName>
</protein>
<comment type="subcellular location">
    <subcellularLocation>
        <location evidence="1">Membrane</location>
    </subcellularLocation>
</comment>
<dbReference type="SUPFAM" id="SSF81321">
    <property type="entry name" value="Family A G protein-coupled receptor-like"/>
    <property type="match status" value="1"/>
</dbReference>
<dbReference type="AlphaFoldDB" id="A0A914I326"/>
<dbReference type="Gene3D" id="1.20.1070.10">
    <property type="entry name" value="Rhodopsin 7-helix transmembrane proteins"/>
    <property type="match status" value="1"/>
</dbReference>
<dbReference type="GO" id="GO:0016020">
    <property type="term" value="C:membrane"/>
    <property type="evidence" value="ECO:0007669"/>
    <property type="project" value="UniProtKB-SubCell"/>
</dbReference>
<evidence type="ECO:0000256" key="5">
    <source>
        <dbReference type="SAM" id="Phobius"/>
    </source>
</evidence>
<evidence type="ECO:0000256" key="1">
    <source>
        <dbReference type="ARBA" id="ARBA00004370"/>
    </source>
</evidence>
<dbReference type="PANTHER" id="PTHR23360:SF5">
    <property type="entry name" value="G-PROTEIN COUPLED RECEPTORS FAMILY 1 PROFILE DOMAIN-CONTAINING PROTEIN"/>
    <property type="match status" value="1"/>
</dbReference>
<evidence type="ECO:0000256" key="3">
    <source>
        <dbReference type="ARBA" id="ARBA00022989"/>
    </source>
</evidence>
<keyword evidence="6" id="KW-1185">Reference proteome</keyword>
<dbReference type="SMART" id="SM01381">
    <property type="entry name" value="7TM_GPCR_Srsx"/>
    <property type="match status" value="1"/>
</dbReference>
<dbReference type="InterPro" id="IPR047130">
    <property type="entry name" value="7TM_GPCR_Srsx_nematod"/>
</dbReference>
<dbReference type="GO" id="GO:0004930">
    <property type="term" value="F:G protein-coupled receptor activity"/>
    <property type="evidence" value="ECO:0007669"/>
    <property type="project" value="InterPro"/>
</dbReference>
<evidence type="ECO:0000313" key="7">
    <source>
        <dbReference type="WBParaSite" id="Gr19_v10_g6154.t1"/>
    </source>
</evidence>
<name>A0A914I326_GLORO</name>
<dbReference type="Proteomes" id="UP000887572">
    <property type="component" value="Unplaced"/>
</dbReference>
<evidence type="ECO:0000313" key="6">
    <source>
        <dbReference type="Proteomes" id="UP000887572"/>
    </source>
</evidence>
<feature type="transmembrane region" description="Helical" evidence="5">
    <location>
        <begin position="78"/>
        <end position="100"/>
    </location>
</feature>
<dbReference type="Pfam" id="PF10320">
    <property type="entry name" value="7TM_GPCR_Srsx"/>
    <property type="match status" value="1"/>
</dbReference>
<keyword evidence="2 5" id="KW-0812">Transmembrane</keyword>
<sequence>MLLICLFEIGHQSGQIVFLVIVSSGTNFVGLFKADLFVTPMIFCVNANMMAMFCASSDRLFAIASPFKHKQVATQHKFVYLFCHTLLCALFGLYSLFYVLSYGIQNSGIPTTGCICEILSDDVIRNRYFINTTLLNLACIICYVIIGVLIRYKKGVTVETNTRLLRSLKVILLVSVNAPILYVNSTEYRKAFKREFGELRRLLPIKRNASVSSSTANVVHVQPRQQQQPTQIAANGVIRPSFNHQSQSFAINRF</sequence>
<evidence type="ECO:0000256" key="2">
    <source>
        <dbReference type="ARBA" id="ARBA00022692"/>
    </source>
</evidence>
<accession>A0A914I326</accession>
<keyword evidence="3 5" id="KW-1133">Transmembrane helix</keyword>
<proteinExistence type="predicted"/>
<dbReference type="WBParaSite" id="Gr19_v10_g6154.t1">
    <property type="protein sequence ID" value="Gr19_v10_g6154.t1"/>
    <property type="gene ID" value="Gr19_v10_g6154"/>
</dbReference>
<evidence type="ECO:0000256" key="4">
    <source>
        <dbReference type="ARBA" id="ARBA00023136"/>
    </source>
</evidence>
<feature type="transmembrane region" description="Helical" evidence="5">
    <location>
        <begin position="128"/>
        <end position="152"/>
    </location>
</feature>
<keyword evidence="4 5" id="KW-0472">Membrane</keyword>
<dbReference type="PANTHER" id="PTHR23360">
    <property type="entry name" value="G-PROTEIN COUPLED RECEPTORS FAMILY 1 PROFILE DOMAIN-CONTAINING PROTEIN-RELATED"/>
    <property type="match status" value="1"/>
</dbReference>
<dbReference type="InterPro" id="IPR000276">
    <property type="entry name" value="GPCR_Rhodpsn"/>
</dbReference>
<organism evidence="6 7">
    <name type="scientific">Globodera rostochiensis</name>
    <name type="common">Golden nematode worm</name>
    <name type="synonym">Heterodera rostochiensis</name>
    <dbReference type="NCBI Taxonomy" id="31243"/>
    <lineage>
        <taxon>Eukaryota</taxon>
        <taxon>Metazoa</taxon>
        <taxon>Ecdysozoa</taxon>
        <taxon>Nematoda</taxon>
        <taxon>Chromadorea</taxon>
        <taxon>Rhabditida</taxon>
        <taxon>Tylenchina</taxon>
        <taxon>Tylenchomorpha</taxon>
        <taxon>Tylenchoidea</taxon>
        <taxon>Heteroderidae</taxon>
        <taxon>Heteroderinae</taxon>
        <taxon>Globodera</taxon>
    </lineage>
</organism>
<dbReference type="InterPro" id="IPR019424">
    <property type="entry name" value="7TM_GPCR_Srsx"/>
</dbReference>